<evidence type="ECO:0000313" key="3">
    <source>
        <dbReference type="Proteomes" id="UP000834106"/>
    </source>
</evidence>
<gene>
    <name evidence="2" type="ORF">FPE_LOCUS8418</name>
</gene>
<reference evidence="2" key="1">
    <citation type="submission" date="2023-05" db="EMBL/GenBank/DDBJ databases">
        <authorList>
            <person name="Huff M."/>
        </authorList>
    </citation>
    <scope>NUCLEOTIDE SEQUENCE</scope>
</reference>
<organism evidence="2 3">
    <name type="scientific">Fraxinus pennsylvanica</name>
    <dbReference type="NCBI Taxonomy" id="56036"/>
    <lineage>
        <taxon>Eukaryota</taxon>
        <taxon>Viridiplantae</taxon>
        <taxon>Streptophyta</taxon>
        <taxon>Embryophyta</taxon>
        <taxon>Tracheophyta</taxon>
        <taxon>Spermatophyta</taxon>
        <taxon>Magnoliopsida</taxon>
        <taxon>eudicotyledons</taxon>
        <taxon>Gunneridae</taxon>
        <taxon>Pentapetalae</taxon>
        <taxon>asterids</taxon>
        <taxon>lamiids</taxon>
        <taxon>Lamiales</taxon>
        <taxon>Oleaceae</taxon>
        <taxon>Oleeae</taxon>
        <taxon>Fraxinus</taxon>
    </lineage>
</organism>
<proteinExistence type="predicted"/>
<keyword evidence="3" id="KW-1185">Reference proteome</keyword>
<evidence type="ECO:0000313" key="2">
    <source>
        <dbReference type="EMBL" id="CAI9760988.1"/>
    </source>
</evidence>
<feature type="region of interest" description="Disordered" evidence="1">
    <location>
        <begin position="78"/>
        <end position="116"/>
    </location>
</feature>
<accession>A0AAD1Z128</accession>
<name>A0AAD1Z128_9LAMI</name>
<dbReference type="Proteomes" id="UP000834106">
    <property type="component" value="Chromosome 5"/>
</dbReference>
<sequence>MLTLSLSGDVSGEALLFVEDLSTADITRIKPPYESVHLKLLVVTFTGTKNESVICFRTSYFFWETKFSRKEKVKKLANSVENKTQKKKPVRNVTTKTTGYSKEEAKKEEDEEAESG</sequence>
<protein>
    <submittedName>
        <fullName evidence="2">Uncharacterized protein</fullName>
    </submittedName>
</protein>
<evidence type="ECO:0000256" key="1">
    <source>
        <dbReference type="SAM" id="MobiDB-lite"/>
    </source>
</evidence>
<dbReference type="AlphaFoldDB" id="A0AAD1Z128"/>
<dbReference type="EMBL" id="OU503040">
    <property type="protein sequence ID" value="CAI9760988.1"/>
    <property type="molecule type" value="Genomic_DNA"/>
</dbReference>